<dbReference type="RefSeq" id="WP_090071624.1">
    <property type="nucleotide sequence ID" value="NZ_FOVR01000004.1"/>
</dbReference>
<accession>A0A1I5FRU7</accession>
<dbReference type="OrthoDB" id="7837405at2"/>
<evidence type="ECO:0000313" key="1">
    <source>
        <dbReference type="EMBL" id="SFO25931.1"/>
    </source>
</evidence>
<dbReference type="Pfam" id="PF13671">
    <property type="entry name" value="AAA_33"/>
    <property type="match status" value="1"/>
</dbReference>
<evidence type="ECO:0000313" key="2">
    <source>
        <dbReference type="Proteomes" id="UP000199236"/>
    </source>
</evidence>
<dbReference type="Proteomes" id="UP000199236">
    <property type="component" value="Unassembled WGS sequence"/>
</dbReference>
<dbReference type="AlphaFoldDB" id="A0A1I5FRU7"/>
<name>A0A1I5FRU7_9HYPH</name>
<sequence length="177" mass="19248">MPTIIVINGPAGVGKSTISAQLVGALPNMISKSGDCLRSFAPAHARALLGAGSTYRAAAALINSYLTMGAEIVLFDYIFTTYAQLQDFRHLLPPDESCTFHIFTLWAPLATVEQREATRQNRERLGPQVQTTYEAIRKALPAFSDSPDHIVSNTTIPEDATKQILSTIKLSETSKII</sequence>
<dbReference type="InterPro" id="IPR027417">
    <property type="entry name" value="P-loop_NTPase"/>
</dbReference>
<dbReference type="SUPFAM" id="SSF52540">
    <property type="entry name" value="P-loop containing nucleoside triphosphate hydrolases"/>
    <property type="match status" value="1"/>
</dbReference>
<gene>
    <name evidence="1" type="ORF">SAMN04488056_104158</name>
</gene>
<dbReference type="EMBL" id="FOVR01000004">
    <property type="protein sequence ID" value="SFO25931.1"/>
    <property type="molecule type" value="Genomic_DNA"/>
</dbReference>
<protein>
    <submittedName>
        <fullName evidence="1">AAA domain-containing protein</fullName>
    </submittedName>
</protein>
<organism evidence="1 2">
    <name type="scientific">Cohaesibacter marisflavi</name>
    <dbReference type="NCBI Taxonomy" id="655353"/>
    <lineage>
        <taxon>Bacteria</taxon>
        <taxon>Pseudomonadati</taxon>
        <taxon>Pseudomonadota</taxon>
        <taxon>Alphaproteobacteria</taxon>
        <taxon>Hyphomicrobiales</taxon>
        <taxon>Cohaesibacteraceae</taxon>
    </lineage>
</organism>
<reference evidence="1 2" key="1">
    <citation type="submission" date="2016-10" db="EMBL/GenBank/DDBJ databases">
        <authorList>
            <person name="de Groot N.N."/>
        </authorList>
    </citation>
    <scope>NUCLEOTIDE SEQUENCE [LARGE SCALE GENOMIC DNA]</scope>
    <source>
        <strain evidence="1 2">CGMCC 1.9157</strain>
    </source>
</reference>
<dbReference type="Gene3D" id="3.40.50.300">
    <property type="entry name" value="P-loop containing nucleotide triphosphate hydrolases"/>
    <property type="match status" value="1"/>
</dbReference>
<proteinExistence type="predicted"/>
<keyword evidence="2" id="KW-1185">Reference proteome</keyword>